<feature type="compositionally biased region" description="Acidic residues" evidence="1">
    <location>
        <begin position="103"/>
        <end position="113"/>
    </location>
</feature>
<dbReference type="Proteomes" id="UP001152795">
    <property type="component" value="Unassembled WGS sequence"/>
</dbReference>
<dbReference type="EMBL" id="CACRXK020002703">
    <property type="protein sequence ID" value="CAB3995646.1"/>
    <property type="molecule type" value="Genomic_DNA"/>
</dbReference>
<dbReference type="AlphaFoldDB" id="A0A7D9I0X4"/>
<name>A0A7D9I0X4_PARCT</name>
<reference evidence="2" key="1">
    <citation type="submission" date="2020-04" db="EMBL/GenBank/DDBJ databases">
        <authorList>
            <person name="Alioto T."/>
            <person name="Alioto T."/>
            <person name="Gomez Garrido J."/>
        </authorList>
    </citation>
    <scope>NUCLEOTIDE SEQUENCE</scope>
    <source>
        <strain evidence="2">A484AB</strain>
    </source>
</reference>
<organism evidence="2 3">
    <name type="scientific">Paramuricea clavata</name>
    <name type="common">Red gorgonian</name>
    <name type="synonym">Violescent sea-whip</name>
    <dbReference type="NCBI Taxonomy" id="317549"/>
    <lineage>
        <taxon>Eukaryota</taxon>
        <taxon>Metazoa</taxon>
        <taxon>Cnidaria</taxon>
        <taxon>Anthozoa</taxon>
        <taxon>Octocorallia</taxon>
        <taxon>Malacalcyonacea</taxon>
        <taxon>Plexauridae</taxon>
        <taxon>Paramuricea</taxon>
    </lineage>
</organism>
<gene>
    <name evidence="2" type="ORF">PACLA_8A064646</name>
</gene>
<protein>
    <submittedName>
        <fullName evidence="2">Uncharacterized protein</fullName>
    </submittedName>
</protein>
<keyword evidence="3" id="KW-1185">Reference proteome</keyword>
<feature type="region of interest" description="Disordered" evidence="1">
    <location>
        <begin position="103"/>
        <end position="134"/>
    </location>
</feature>
<accession>A0A7D9I0X4</accession>
<evidence type="ECO:0000313" key="2">
    <source>
        <dbReference type="EMBL" id="CAB3995646.1"/>
    </source>
</evidence>
<sequence length="134" mass="14966">MCLNNTCESFELCDEGEFNPFNPQLCTSMPTRARTALFNNSPHCCTEIPAQTTPDKTVTTEEIHENINISRQRDVQSSSEQVFLDTVVKENSLSESGYLLLDSDSETASDSDNDVFYTSSSSSEYEEDPNPVMD</sequence>
<evidence type="ECO:0000256" key="1">
    <source>
        <dbReference type="SAM" id="MobiDB-lite"/>
    </source>
</evidence>
<evidence type="ECO:0000313" key="3">
    <source>
        <dbReference type="Proteomes" id="UP001152795"/>
    </source>
</evidence>
<feature type="compositionally biased region" description="Acidic residues" evidence="1">
    <location>
        <begin position="124"/>
        <end position="134"/>
    </location>
</feature>
<comment type="caution">
    <text evidence="2">The sequence shown here is derived from an EMBL/GenBank/DDBJ whole genome shotgun (WGS) entry which is preliminary data.</text>
</comment>
<proteinExistence type="predicted"/>
<feature type="non-terminal residue" evidence="2">
    <location>
        <position position="134"/>
    </location>
</feature>